<feature type="region of interest" description="Disordered" evidence="1">
    <location>
        <begin position="31"/>
        <end position="55"/>
    </location>
</feature>
<evidence type="ECO:0000256" key="1">
    <source>
        <dbReference type="SAM" id="MobiDB-lite"/>
    </source>
</evidence>
<comment type="caution">
    <text evidence="2">The sequence shown here is derived from an EMBL/GenBank/DDBJ whole genome shotgun (WGS) entry which is preliminary data.</text>
</comment>
<evidence type="ECO:0000313" key="2">
    <source>
        <dbReference type="EMBL" id="ORY19307.1"/>
    </source>
</evidence>
<dbReference type="Proteomes" id="UP000193144">
    <property type="component" value="Unassembled WGS sequence"/>
</dbReference>
<organism evidence="2 3">
    <name type="scientific">Clohesyomyces aquaticus</name>
    <dbReference type="NCBI Taxonomy" id="1231657"/>
    <lineage>
        <taxon>Eukaryota</taxon>
        <taxon>Fungi</taxon>
        <taxon>Dikarya</taxon>
        <taxon>Ascomycota</taxon>
        <taxon>Pezizomycotina</taxon>
        <taxon>Dothideomycetes</taxon>
        <taxon>Pleosporomycetidae</taxon>
        <taxon>Pleosporales</taxon>
        <taxon>Lindgomycetaceae</taxon>
        <taxon>Clohesyomyces</taxon>
    </lineage>
</organism>
<evidence type="ECO:0000313" key="3">
    <source>
        <dbReference type="Proteomes" id="UP000193144"/>
    </source>
</evidence>
<gene>
    <name evidence="2" type="ORF">BCR34DRAFT_582467</name>
</gene>
<dbReference type="AlphaFoldDB" id="A0A1Y2AAH9"/>
<proteinExistence type="predicted"/>
<accession>A0A1Y2AAH9</accession>
<keyword evidence="3" id="KW-1185">Reference proteome</keyword>
<dbReference type="EMBL" id="MCFA01000003">
    <property type="protein sequence ID" value="ORY19307.1"/>
    <property type="molecule type" value="Genomic_DNA"/>
</dbReference>
<reference evidence="2 3" key="1">
    <citation type="submission" date="2016-07" db="EMBL/GenBank/DDBJ databases">
        <title>Pervasive Adenine N6-methylation of Active Genes in Fungi.</title>
        <authorList>
            <consortium name="DOE Joint Genome Institute"/>
            <person name="Mondo S.J."/>
            <person name="Dannebaum R.O."/>
            <person name="Kuo R.C."/>
            <person name="Labutti K."/>
            <person name="Haridas S."/>
            <person name="Kuo A."/>
            <person name="Salamov A."/>
            <person name="Ahrendt S.R."/>
            <person name="Lipzen A."/>
            <person name="Sullivan W."/>
            <person name="Andreopoulos W.B."/>
            <person name="Clum A."/>
            <person name="Lindquist E."/>
            <person name="Daum C."/>
            <person name="Ramamoorthy G.K."/>
            <person name="Gryganskyi A."/>
            <person name="Culley D."/>
            <person name="Magnuson J.K."/>
            <person name="James T.Y."/>
            <person name="O'Malley M.A."/>
            <person name="Stajich J.E."/>
            <person name="Spatafora J.W."/>
            <person name="Visel A."/>
            <person name="Grigoriev I.V."/>
        </authorList>
    </citation>
    <scope>NUCLEOTIDE SEQUENCE [LARGE SCALE GENOMIC DNA]</scope>
    <source>
        <strain evidence="2 3">CBS 115471</strain>
    </source>
</reference>
<protein>
    <submittedName>
        <fullName evidence="2">Uncharacterized protein</fullName>
    </submittedName>
</protein>
<sequence length="188" mass="20093">MMSYVHFHDPSGPRVMFCATPEFPTVQHNLVRPKPRSMSGPQPARMEGHSKASSTSLMRDTLKLLVRYMVTGTVLRIVEPATQGTVAAPETAKVVATGLHAQGSASPAQTATLRTANPLLDQVGLIAGAITEINVADQSPKLLELELVHGMKTVGRRHLSNRLPGARTGDVYTSVRAGGTQSMSARVM</sequence>
<name>A0A1Y2AAH9_9PLEO</name>